<feature type="transmembrane region" description="Helical" evidence="5">
    <location>
        <begin position="367"/>
        <end position="398"/>
    </location>
</feature>
<keyword evidence="2 5" id="KW-0812">Transmembrane</keyword>
<dbReference type="AlphaFoldDB" id="A0AAU6SF05"/>
<feature type="transmembrane region" description="Helical" evidence="5">
    <location>
        <begin position="299"/>
        <end position="322"/>
    </location>
</feature>
<dbReference type="InterPro" id="IPR002797">
    <property type="entry name" value="Polysacc_synth"/>
</dbReference>
<evidence type="ECO:0000256" key="1">
    <source>
        <dbReference type="ARBA" id="ARBA00004141"/>
    </source>
</evidence>
<evidence type="ECO:0000256" key="2">
    <source>
        <dbReference type="ARBA" id="ARBA00022692"/>
    </source>
</evidence>
<protein>
    <submittedName>
        <fullName evidence="6">Flippase</fullName>
    </submittedName>
</protein>
<organism evidence="6">
    <name type="scientific">Microbacterium sp. LWS13-1.2</name>
    <dbReference type="NCBI Taxonomy" id="3135264"/>
    <lineage>
        <taxon>Bacteria</taxon>
        <taxon>Bacillati</taxon>
        <taxon>Actinomycetota</taxon>
        <taxon>Actinomycetes</taxon>
        <taxon>Micrococcales</taxon>
        <taxon>Microbacteriaceae</taxon>
        <taxon>Microbacterium</taxon>
    </lineage>
</organism>
<dbReference type="PANTHER" id="PTHR43424:SF1">
    <property type="entry name" value="LOCUS PUTATIVE PROTEIN 1-RELATED"/>
    <property type="match status" value="1"/>
</dbReference>
<comment type="subcellular location">
    <subcellularLocation>
        <location evidence="1">Membrane</location>
        <topology evidence="1">Multi-pass membrane protein</topology>
    </subcellularLocation>
</comment>
<feature type="transmembrane region" description="Helical" evidence="5">
    <location>
        <begin position="151"/>
        <end position="168"/>
    </location>
</feature>
<keyword evidence="4 5" id="KW-0472">Membrane</keyword>
<keyword evidence="3 5" id="KW-1133">Transmembrane helix</keyword>
<proteinExistence type="predicted"/>
<feature type="transmembrane region" description="Helical" evidence="5">
    <location>
        <begin position="233"/>
        <end position="253"/>
    </location>
</feature>
<dbReference type="Pfam" id="PF01943">
    <property type="entry name" value="Polysacc_synt"/>
    <property type="match status" value="1"/>
</dbReference>
<evidence type="ECO:0000256" key="3">
    <source>
        <dbReference type="ARBA" id="ARBA00022989"/>
    </source>
</evidence>
<dbReference type="CDD" id="cd13128">
    <property type="entry name" value="MATE_Wzx_like"/>
    <property type="match status" value="1"/>
</dbReference>
<feature type="transmembrane region" description="Helical" evidence="5">
    <location>
        <begin position="113"/>
        <end position="130"/>
    </location>
</feature>
<dbReference type="RefSeq" id="WP_349426422.1">
    <property type="nucleotide sequence ID" value="NZ_CP151632.1"/>
</dbReference>
<evidence type="ECO:0000313" key="6">
    <source>
        <dbReference type="EMBL" id="WZO35600.1"/>
    </source>
</evidence>
<sequence length="444" mass="46972">MTNLPKPSSVRGNGIWDAAQQGISTLANAVISLLVVTALSMEDYGAYSYAIAVTGIAMSIMNAGLGGLVVRYLVEHRSQNRALVTAMLISRSALACAGYACAALLALTAGSEVVLVATLVALVALFGKALEGPEAWFLSQLRSRRTATLRVSVTLVAFSARLAAIIFFPSLLVFVALFVLEAILSGIAILVAYLREPDSPGLSRPDIRTSVELIRESLPLLLSGIANQVTLKANVIIVQALLGATSVAVFSVAARISELAYFLPVVFMNSLLPHLMSLRFESEDHSAYKAMMKKAYGRALWAGIGVGLVVGVASAFAIPWIFGPEYGDSVPVLAIYLCATPFVFMAAVYSKWIIVEKVLWASLVRHCIGAIVSIGASIALVPVAGVTGAAAATVLAYVSASYVAAFFSRLTRGQAILMSSAWLYPLTLIGRRRTGGMQHRGGRS</sequence>
<name>A0AAU6SF05_9MICO</name>
<feature type="transmembrane region" description="Helical" evidence="5">
    <location>
        <begin position="82"/>
        <end position="107"/>
    </location>
</feature>
<dbReference type="InterPro" id="IPR052556">
    <property type="entry name" value="PolySynth_Transporter"/>
</dbReference>
<gene>
    <name evidence="6" type="ORF">MRBLWS13_003304</name>
</gene>
<dbReference type="EMBL" id="CP151632">
    <property type="protein sequence ID" value="WZO35600.1"/>
    <property type="molecule type" value="Genomic_DNA"/>
</dbReference>
<feature type="transmembrane region" description="Helical" evidence="5">
    <location>
        <begin position="174"/>
        <end position="194"/>
    </location>
</feature>
<evidence type="ECO:0000256" key="5">
    <source>
        <dbReference type="SAM" id="Phobius"/>
    </source>
</evidence>
<evidence type="ECO:0000256" key="4">
    <source>
        <dbReference type="ARBA" id="ARBA00023136"/>
    </source>
</evidence>
<dbReference type="PANTHER" id="PTHR43424">
    <property type="entry name" value="LOCUS PUTATIVE PROTEIN 1-RELATED"/>
    <property type="match status" value="1"/>
</dbReference>
<feature type="transmembrane region" description="Helical" evidence="5">
    <location>
        <begin position="334"/>
        <end position="355"/>
    </location>
</feature>
<reference evidence="6" key="1">
    <citation type="submission" date="2024-04" db="EMBL/GenBank/DDBJ databases">
        <authorList>
            <person name="Roder T."/>
            <person name="Oberhansli S."/>
            <person name="Kreuzer M."/>
        </authorList>
    </citation>
    <scope>NUCLEOTIDE SEQUENCE</scope>
    <source>
        <strain evidence="6">LWS13-1.2</strain>
    </source>
</reference>
<accession>A0AAU6SF05</accession>
<feature type="transmembrane region" description="Helical" evidence="5">
    <location>
        <begin position="47"/>
        <end position="70"/>
    </location>
</feature>
<dbReference type="GO" id="GO:0016020">
    <property type="term" value="C:membrane"/>
    <property type="evidence" value="ECO:0007669"/>
    <property type="project" value="UniProtKB-SubCell"/>
</dbReference>
<feature type="transmembrane region" description="Helical" evidence="5">
    <location>
        <begin position="259"/>
        <end position="278"/>
    </location>
</feature>